<dbReference type="Proteomes" id="UP000095285">
    <property type="component" value="Unassembled WGS sequence"/>
</dbReference>
<reference evidence="2 3" key="1">
    <citation type="submission" date="2012-04" db="EMBL/GenBank/DDBJ databases">
        <title>The Genome Sequence of Loa loa.</title>
        <authorList>
            <consortium name="The Broad Institute Genome Sequencing Platform"/>
            <consortium name="Broad Institute Genome Sequencing Center for Infectious Disease"/>
            <person name="Nutman T.B."/>
            <person name="Fink D.L."/>
            <person name="Russ C."/>
            <person name="Young S."/>
            <person name="Zeng Q."/>
            <person name="Gargeya S."/>
            <person name="Alvarado L."/>
            <person name="Berlin A."/>
            <person name="Chapman S.B."/>
            <person name="Chen Z."/>
            <person name="Freedman E."/>
            <person name="Gellesch M."/>
            <person name="Goldberg J."/>
            <person name="Griggs A."/>
            <person name="Gujja S."/>
            <person name="Heilman E.R."/>
            <person name="Heiman D."/>
            <person name="Howarth C."/>
            <person name="Mehta T."/>
            <person name="Neiman D."/>
            <person name="Pearson M."/>
            <person name="Roberts A."/>
            <person name="Saif S."/>
            <person name="Shea T."/>
            <person name="Shenoy N."/>
            <person name="Sisk P."/>
            <person name="Stolte C."/>
            <person name="Sykes S."/>
            <person name="White J."/>
            <person name="Yandava C."/>
            <person name="Haas B."/>
            <person name="Henn M.R."/>
            <person name="Nusbaum C."/>
            <person name="Birren B."/>
        </authorList>
    </citation>
    <scope>NUCLEOTIDE SEQUENCE [LARGE SCALE GENOMIC DNA]</scope>
</reference>
<proteinExistence type="predicted"/>
<sequence length="72" mass="8455">MITSTIASVKPARGRLENLLHKVKTMDMKSLERSLEAKKRYEFHERTLTTTTDDEEKYAENTEKREVKESSH</sequence>
<dbReference type="EMBL" id="JH712076">
    <property type="protein sequence ID" value="EFO16349.1"/>
    <property type="molecule type" value="Genomic_DNA"/>
</dbReference>
<keyword evidence="3" id="KW-1185">Reference proteome</keyword>
<reference evidence="4" key="2">
    <citation type="submission" date="2016-11" db="UniProtKB">
        <authorList>
            <consortium name="WormBaseParasite"/>
        </authorList>
    </citation>
    <scope>IDENTIFICATION</scope>
</reference>
<name>A0A1I7VQB1_LOALO</name>
<accession>A0A1S0TLT8</accession>
<feature type="region of interest" description="Disordered" evidence="1">
    <location>
        <begin position="46"/>
        <end position="72"/>
    </location>
</feature>
<accession>A0A1I7VQB1</accession>
<dbReference type="RefSeq" id="XP_003147722.1">
    <property type="nucleotide sequence ID" value="XM_003147674.1"/>
</dbReference>
<dbReference type="CTD" id="9949619"/>
<feature type="compositionally biased region" description="Basic and acidic residues" evidence="1">
    <location>
        <begin position="58"/>
        <end position="72"/>
    </location>
</feature>
<evidence type="ECO:0000313" key="2">
    <source>
        <dbReference type="EMBL" id="EFO16349.1"/>
    </source>
</evidence>
<dbReference type="KEGG" id="loa:LOAG_12161"/>
<protein>
    <submittedName>
        <fullName evidence="4">Ovule protein</fullName>
    </submittedName>
</protein>
<gene>
    <name evidence="2 4" type="ORF">LOAG_12161</name>
</gene>
<organism evidence="3 4">
    <name type="scientific">Loa loa</name>
    <name type="common">Eye worm</name>
    <name type="synonym">Filaria loa</name>
    <dbReference type="NCBI Taxonomy" id="7209"/>
    <lineage>
        <taxon>Eukaryota</taxon>
        <taxon>Metazoa</taxon>
        <taxon>Ecdysozoa</taxon>
        <taxon>Nematoda</taxon>
        <taxon>Chromadorea</taxon>
        <taxon>Rhabditida</taxon>
        <taxon>Spirurina</taxon>
        <taxon>Spiruromorpha</taxon>
        <taxon>Filarioidea</taxon>
        <taxon>Onchocercidae</taxon>
        <taxon>Loa</taxon>
    </lineage>
</organism>
<evidence type="ECO:0000313" key="4">
    <source>
        <dbReference type="WBParaSite" id="EN70_5045"/>
    </source>
</evidence>
<dbReference type="WBParaSite" id="EN70_5045">
    <property type="protein sequence ID" value="EN70_5045"/>
    <property type="gene ID" value="EN70_5045"/>
</dbReference>
<evidence type="ECO:0000313" key="3">
    <source>
        <dbReference type="Proteomes" id="UP000095285"/>
    </source>
</evidence>
<evidence type="ECO:0000256" key="1">
    <source>
        <dbReference type="SAM" id="MobiDB-lite"/>
    </source>
</evidence>
<dbReference type="AlphaFoldDB" id="A0A1I7VQB1"/>
<dbReference type="GeneID" id="9949619"/>